<dbReference type="PROSITE" id="PS51192">
    <property type="entry name" value="HELICASE_ATP_BIND_1"/>
    <property type="match status" value="1"/>
</dbReference>
<dbReference type="Gene3D" id="3.40.50.10810">
    <property type="entry name" value="Tandem AAA-ATPase domain"/>
    <property type="match status" value="1"/>
</dbReference>
<evidence type="ECO:0000256" key="5">
    <source>
        <dbReference type="SAM" id="MobiDB-lite"/>
    </source>
</evidence>
<dbReference type="InterPro" id="IPR000330">
    <property type="entry name" value="SNF2_N"/>
</dbReference>
<dbReference type="GO" id="GO:0007131">
    <property type="term" value="P:reciprocal meiotic recombination"/>
    <property type="evidence" value="ECO:0000318"/>
    <property type="project" value="GO_Central"/>
</dbReference>
<feature type="compositionally biased region" description="Acidic residues" evidence="5">
    <location>
        <begin position="720"/>
        <end position="731"/>
    </location>
</feature>
<dbReference type="InterPro" id="IPR050496">
    <property type="entry name" value="SNF2_RAD54_helicase_repair"/>
</dbReference>
<dbReference type="PANTHER" id="PTHR45629:SF7">
    <property type="entry name" value="DNA EXCISION REPAIR PROTEIN ERCC-6-RELATED"/>
    <property type="match status" value="1"/>
</dbReference>
<name>F0ZQX2_DICPU</name>
<dbReference type="RefSeq" id="XP_003289812.1">
    <property type="nucleotide sequence ID" value="XM_003289764.1"/>
</dbReference>
<dbReference type="OMA" id="KMICVEV"/>
<dbReference type="InterPro" id="IPR038718">
    <property type="entry name" value="SNF2-like_sf"/>
</dbReference>
<protein>
    <recommendedName>
        <fullName evidence="10">SNF2-related domain-containing protein</fullName>
    </recommendedName>
</protein>
<accession>F0ZQX2</accession>
<keyword evidence="9" id="KW-1185">Reference proteome</keyword>
<dbReference type="GO" id="GO:0016787">
    <property type="term" value="F:hydrolase activity"/>
    <property type="evidence" value="ECO:0007669"/>
    <property type="project" value="UniProtKB-KW"/>
</dbReference>
<dbReference type="OrthoDB" id="413460at2759"/>
<keyword evidence="3" id="KW-0347">Helicase</keyword>
<feature type="compositionally biased region" description="Acidic residues" evidence="5">
    <location>
        <begin position="658"/>
        <end position="674"/>
    </location>
</feature>
<evidence type="ECO:0000256" key="4">
    <source>
        <dbReference type="ARBA" id="ARBA00022840"/>
    </source>
</evidence>
<dbReference type="InterPro" id="IPR001650">
    <property type="entry name" value="Helicase_C-like"/>
</dbReference>
<dbReference type="eggNOG" id="KOG0390">
    <property type="taxonomic scope" value="Eukaryota"/>
</dbReference>
<dbReference type="SMART" id="SM00487">
    <property type="entry name" value="DEXDc"/>
    <property type="match status" value="1"/>
</dbReference>
<evidence type="ECO:0000256" key="1">
    <source>
        <dbReference type="ARBA" id="ARBA00022741"/>
    </source>
</evidence>
<dbReference type="STRING" id="5786.F0ZQX2"/>
<evidence type="ECO:0000256" key="3">
    <source>
        <dbReference type="ARBA" id="ARBA00022806"/>
    </source>
</evidence>
<dbReference type="Gene3D" id="3.40.50.300">
    <property type="entry name" value="P-loop containing nucleotide triphosphate hydrolases"/>
    <property type="match status" value="1"/>
</dbReference>
<feature type="domain" description="Helicase ATP-binding" evidence="6">
    <location>
        <begin position="65"/>
        <end position="236"/>
    </location>
</feature>
<dbReference type="GO" id="GO:0004386">
    <property type="term" value="F:helicase activity"/>
    <property type="evidence" value="ECO:0007669"/>
    <property type="project" value="UniProtKB-KW"/>
</dbReference>
<keyword evidence="1" id="KW-0547">Nucleotide-binding</keyword>
<dbReference type="CDD" id="cd18004">
    <property type="entry name" value="DEXHc_RAD54"/>
    <property type="match status" value="1"/>
</dbReference>
<dbReference type="KEGG" id="dpp:DICPUDRAFT_36354"/>
<dbReference type="FunCoup" id="F0ZQX2">
    <property type="interactions" value="112"/>
</dbReference>
<dbReference type="SUPFAM" id="SSF52540">
    <property type="entry name" value="P-loop containing nucleoside triphosphate hydrolases"/>
    <property type="match status" value="2"/>
</dbReference>
<dbReference type="GO" id="GO:0005634">
    <property type="term" value="C:nucleus"/>
    <property type="evidence" value="ECO:0000318"/>
    <property type="project" value="GO_Central"/>
</dbReference>
<dbReference type="Pfam" id="PF00176">
    <property type="entry name" value="SNF2-rel_dom"/>
    <property type="match status" value="1"/>
</dbReference>
<dbReference type="FunFam" id="3.40.50.10810:FF:000171">
    <property type="entry name" value="Uncharacterized protein"/>
    <property type="match status" value="1"/>
</dbReference>
<dbReference type="SMART" id="SM00490">
    <property type="entry name" value="HELICc"/>
    <property type="match status" value="1"/>
</dbReference>
<dbReference type="Proteomes" id="UP000001064">
    <property type="component" value="Unassembled WGS sequence"/>
</dbReference>
<feature type="region of interest" description="Disordered" evidence="5">
    <location>
        <begin position="639"/>
        <end position="731"/>
    </location>
</feature>
<dbReference type="Gene3D" id="1.20.120.850">
    <property type="entry name" value="SWI2/SNF2 ATPases, N-terminal domain"/>
    <property type="match status" value="1"/>
</dbReference>
<dbReference type="Pfam" id="PF00271">
    <property type="entry name" value="Helicase_C"/>
    <property type="match status" value="1"/>
</dbReference>
<dbReference type="PANTHER" id="PTHR45629">
    <property type="entry name" value="SNF2/RAD54 FAMILY MEMBER"/>
    <property type="match status" value="1"/>
</dbReference>
<dbReference type="InParanoid" id="F0ZQX2"/>
<dbReference type="VEuPathDB" id="AmoebaDB:DICPUDRAFT_36354"/>
<evidence type="ECO:0000313" key="9">
    <source>
        <dbReference type="Proteomes" id="UP000001064"/>
    </source>
</evidence>
<dbReference type="CDD" id="cd18793">
    <property type="entry name" value="SF2_C_SNF"/>
    <property type="match status" value="1"/>
</dbReference>
<evidence type="ECO:0000259" key="6">
    <source>
        <dbReference type="PROSITE" id="PS51192"/>
    </source>
</evidence>
<dbReference type="FunFam" id="3.40.50.300:FF:000332">
    <property type="entry name" value="DNA repair and recombination protein RAD54-like"/>
    <property type="match status" value="1"/>
</dbReference>
<sequence>MGKKVVSRFDPNSKDALVLYTPPDSQLDDKGNKVVHVIVDPHISQHLRPHQRRGVKFLYDCVTGTNNEEGYTGAILADQMGLGKTLQTLALVWTLLKQSPTGKSTIKKAIIVTPSTLVNNWKKEIQKWFGLDRLIATTLTDSLSKETKTNLDNFNTSIKPVLIISYEQCRIFSKILETMSCGLLVCDEAHRLKNSNSKTTQAINSVKAERKILLTGTPIQNDLVEFYSMVDFCNPGSLGSLASFKKNFINPINKSRESTGNPKDIENGTKKSIELSKLTKSFILRRKSNILEKYLPPKRVQVVFCRLSPLQQDLYKSVLNSNSVQSLINGKESPASSLSTITLLKKLCNSPSLLQDTSDQELQSIFKQYSYNMESMENEAGKLLFVESLIKQLKSVGEKLVLVSNYTQTLDVFERLCKKLSTDFLRLDGSVSSDTRQSLVDKFNDQSNKKYQIFLLSAKAGGVGINLIGGNHLVLYDPDWNPAIDIQAMERVWREGQNKPVFIYRLFSTGTIEEKIYQRQLMKESISNSIVDKKFNDNGGGFSLEDLKDIFSYNQNTYSDTHDLLQCGCGSGIASVSNGNSKKIQIFKTIQHLDKWDHYEDIASLKSYSQLETPLKKIKLNQETLVSFLFISKASKPLSDFEEEEEERDDISFLELENNIDDDEEQRVEEEENAEQEKPIKTQKRQSKKDTIESDHEKDDDEESEMVQSNKRKKLKPTILDDDNLSDLDMN</sequence>
<dbReference type="InterPro" id="IPR027417">
    <property type="entry name" value="P-loop_NTPase"/>
</dbReference>
<evidence type="ECO:0008006" key="10">
    <source>
        <dbReference type="Google" id="ProtNLM"/>
    </source>
</evidence>
<evidence type="ECO:0000313" key="8">
    <source>
        <dbReference type="EMBL" id="EGC33642.1"/>
    </source>
</evidence>
<dbReference type="InterPro" id="IPR014001">
    <property type="entry name" value="Helicase_ATP-bd"/>
</dbReference>
<evidence type="ECO:0000259" key="7">
    <source>
        <dbReference type="PROSITE" id="PS51194"/>
    </source>
</evidence>
<dbReference type="PROSITE" id="PS51194">
    <property type="entry name" value="HELICASE_CTER"/>
    <property type="match status" value="1"/>
</dbReference>
<feature type="compositionally biased region" description="Basic and acidic residues" evidence="5">
    <location>
        <begin position="688"/>
        <end position="697"/>
    </location>
</feature>
<dbReference type="EMBL" id="GL871132">
    <property type="protein sequence ID" value="EGC33642.1"/>
    <property type="molecule type" value="Genomic_DNA"/>
</dbReference>
<organism evidence="8 9">
    <name type="scientific">Dictyostelium purpureum</name>
    <name type="common">Slime mold</name>
    <dbReference type="NCBI Taxonomy" id="5786"/>
    <lineage>
        <taxon>Eukaryota</taxon>
        <taxon>Amoebozoa</taxon>
        <taxon>Evosea</taxon>
        <taxon>Eumycetozoa</taxon>
        <taxon>Dictyostelia</taxon>
        <taxon>Dictyosteliales</taxon>
        <taxon>Dictyosteliaceae</taxon>
        <taxon>Dictyostelium</taxon>
    </lineage>
</organism>
<dbReference type="GeneID" id="10503243"/>
<dbReference type="GO" id="GO:0000724">
    <property type="term" value="P:double-strand break repair via homologous recombination"/>
    <property type="evidence" value="ECO:0000318"/>
    <property type="project" value="GO_Central"/>
</dbReference>
<keyword evidence="2" id="KW-0378">Hydrolase</keyword>
<keyword evidence="4" id="KW-0067">ATP-binding</keyword>
<dbReference type="GO" id="GO:0015616">
    <property type="term" value="F:DNA translocase activity"/>
    <property type="evidence" value="ECO:0000318"/>
    <property type="project" value="GO_Central"/>
</dbReference>
<dbReference type="GO" id="GO:0005524">
    <property type="term" value="F:ATP binding"/>
    <property type="evidence" value="ECO:0007669"/>
    <property type="project" value="UniProtKB-KW"/>
</dbReference>
<proteinExistence type="predicted"/>
<evidence type="ECO:0000256" key="2">
    <source>
        <dbReference type="ARBA" id="ARBA00022801"/>
    </source>
</evidence>
<dbReference type="InterPro" id="IPR049730">
    <property type="entry name" value="SNF2/RAD54-like_C"/>
</dbReference>
<dbReference type="AlphaFoldDB" id="F0ZQX2"/>
<feature type="compositionally biased region" description="Acidic residues" evidence="5">
    <location>
        <begin position="640"/>
        <end position="649"/>
    </location>
</feature>
<feature type="domain" description="Helicase C-terminal" evidence="7">
    <location>
        <begin position="392"/>
        <end position="541"/>
    </location>
</feature>
<reference evidence="9" key="1">
    <citation type="journal article" date="2011" name="Genome Biol.">
        <title>Comparative genomics of the social amoebae Dictyostelium discoideum and Dictyostelium purpureum.</title>
        <authorList>
            <consortium name="US DOE Joint Genome Institute (JGI-PGF)"/>
            <person name="Sucgang R."/>
            <person name="Kuo A."/>
            <person name="Tian X."/>
            <person name="Salerno W."/>
            <person name="Parikh A."/>
            <person name="Feasley C.L."/>
            <person name="Dalin E."/>
            <person name="Tu H."/>
            <person name="Huang E."/>
            <person name="Barry K."/>
            <person name="Lindquist E."/>
            <person name="Shapiro H."/>
            <person name="Bruce D."/>
            <person name="Schmutz J."/>
            <person name="Salamov A."/>
            <person name="Fey P."/>
            <person name="Gaudet P."/>
            <person name="Anjard C."/>
            <person name="Babu M.M."/>
            <person name="Basu S."/>
            <person name="Bushmanova Y."/>
            <person name="van der Wel H."/>
            <person name="Katoh-Kurasawa M."/>
            <person name="Dinh C."/>
            <person name="Coutinho P.M."/>
            <person name="Saito T."/>
            <person name="Elias M."/>
            <person name="Schaap P."/>
            <person name="Kay R.R."/>
            <person name="Henrissat B."/>
            <person name="Eichinger L."/>
            <person name="Rivero F."/>
            <person name="Putnam N.H."/>
            <person name="West C.M."/>
            <person name="Loomis W.F."/>
            <person name="Chisholm R.L."/>
            <person name="Shaulsky G."/>
            <person name="Strassmann J.E."/>
            <person name="Queller D.C."/>
            <person name="Kuspa A."/>
            <person name="Grigoriev I.V."/>
        </authorList>
    </citation>
    <scope>NUCLEOTIDE SEQUENCE [LARGE SCALE GENOMIC DNA]</scope>
    <source>
        <strain evidence="9">QSDP1</strain>
    </source>
</reference>
<gene>
    <name evidence="8" type="ORF">DICPUDRAFT_36354</name>
</gene>